<comment type="caution">
    <text evidence="6">The sequence shown here is derived from an EMBL/GenBank/DDBJ whole genome shotgun (WGS) entry which is preliminary data.</text>
</comment>
<dbReference type="GO" id="GO:0005737">
    <property type="term" value="C:cytoplasm"/>
    <property type="evidence" value="ECO:0007669"/>
    <property type="project" value="TreeGrafter"/>
</dbReference>
<keyword evidence="7" id="KW-1185">Reference proteome</keyword>
<evidence type="ECO:0000256" key="3">
    <source>
        <dbReference type="ARBA" id="ARBA00022448"/>
    </source>
</evidence>
<comment type="similarity">
    <text evidence="2">Belongs to the importin beta family.</text>
</comment>
<proteinExistence type="inferred from homology"/>
<dbReference type="PANTHER" id="PTHR12363">
    <property type="entry name" value="TRANSPORTIN 3 AND IMPORTIN 13"/>
    <property type="match status" value="1"/>
</dbReference>
<evidence type="ECO:0000313" key="7">
    <source>
        <dbReference type="Proteomes" id="UP000253664"/>
    </source>
</evidence>
<dbReference type="STRING" id="1330021.A0A367L986"/>
<dbReference type="AlphaFoldDB" id="A0A367L986"/>
<dbReference type="SUPFAM" id="SSF48371">
    <property type="entry name" value="ARM repeat"/>
    <property type="match status" value="1"/>
</dbReference>
<dbReference type="OrthoDB" id="2016913at2759"/>
<gene>
    <name evidence="6" type="ORF">L249_5439</name>
</gene>
<dbReference type="InterPro" id="IPR057942">
    <property type="entry name" value="TPR_TNPO3_IPO13_3rd"/>
</dbReference>
<accession>A0A367L986</accession>
<comment type="subcellular location">
    <subcellularLocation>
        <location evidence="1">Nucleus</location>
    </subcellularLocation>
</comment>
<evidence type="ECO:0000313" key="6">
    <source>
        <dbReference type="EMBL" id="RCI10987.1"/>
    </source>
</evidence>
<dbReference type="InterPro" id="IPR051345">
    <property type="entry name" value="Importin_beta-like_NTR"/>
</dbReference>
<reference evidence="6 7" key="1">
    <citation type="journal article" date="2015" name="BMC Genomics">
        <title>Insights from the genome of Ophiocordyceps polyrhachis-furcata to pathogenicity and host specificity in insect fungi.</title>
        <authorList>
            <person name="Wichadakul D."/>
            <person name="Kobmoo N."/>
            <person name="Ingsriswang S."/>
            <person name="Tangphatsornruang S."/>
            <person name="Chantasingh D."/>
            <person name="Luangsa-ard J.J."/>
            <person name="Eurwilaichitr L."/>
        </authorList>
    </citation>
    <scope>NUCLEOTIDE SEQUENCE [LARGE SCALE GENOMIC DNA]</scope>
    <source>
        <strain evidence="6 7">BCC 54312</strain>
    </source>
</reference>
<dbReference type="PANTHER" id="PTHR12363:SF33">
    <property type="entry name" value="IMPORTIN-13"/>
    <property type="match status" value="1"/>
</dbReference>
<dbReference type="Pfam" id="PF24140">
    <property type="entry name" value="TPR_TNPO3_IPO13_3rd"/>
    <property type="match status" value="1"/>
</dbReference>
<evidence type="ECO:0000256" key="2">
    <source>
        <dbReference type="ARBA" id="ARBA00007991"/>
    </source>
</evidence>
<organism evidence="6 7">
    <name type="scientific">Ophiocordyceps polyrhachis-furcata BCC 54312</name>
    <dbReference type="NCBI Taxonomy" id="1330021"/>
    <lineage>
        <taxon>Eukaryota</taxon>
        <taxon>Fungi</taxon>
        <taxon>Dikarya</taxon>
        <taxon>Ascomycota</taxon>
        <taxon>Pezizomycotina</taxon>
        <taxon>Sordariomycetes</taxon>
        <taxon>Hypocreomycetidae</taxon>
        <taxon>Hypocreales</taxon>
        <taxon>Ophiocordycipitaceae</taxon>
        <taxon>Ophiocordyceps</taxon>
    </lineage>
</organism>
<keyword evidence="3" id="KW-0813">Transport</keyword>
<dbReference type="InterPro" id="IPR011989">
    <property type="entry name" value="ARM-like"/>
</dbReference>
<name>A0A367L986_9HYPO</name>
<dbReference type="GO" id="GO:0006606">
    <property type="term" value="P:protein import into nucleus"/>
    <property type="evidence" value="ECO:0007669"/>
    <property type="project" value="TreeGrafter"/>
</dbReference>
<sequence length="1008" mass="111595">MEDPRLHLSLDQVEHLILSLYQPNPPQIIADAQASLSRFQCSPRAWAMIQDLLERPDENVKFFGALTLIIKLNKESATLSNDDATELLIRLIGWYIRSLMQADSLLVLKKLSSAIATYFIQFHYLWPCYLRHLVICLASSRSLSTKATLDTGDTTAALNSLCAKRLQAVIWVLTSVMEDVSRIDLTAGNKSVPLCLYNAVMRNVPDAMALMTRCLSSGRSASNIFIDSIKCIQSWVSFTQKTSPALTHDTLFLRPLVGAVVLSLPDRDMFEASAELLVDILCNCPSLLTDEQYDSLAKVLGASWAQDRYHRLLKGDFEFESLQFGQLLLAFGEARTEALMQSNDSSCSQLLSALCDLLNADGYPVAEDKIFVSAVEFWSTYTEEMADVVHFGPNVSSNSWVPNAAVYVSQAVSNAWRKILYPPLDVFQQWDSTDRVGFNDARKDVLDLLQSAYTVLGSGLVANFKDLILSTLQSSSWLPLEAAAFCLGGLADCGKGDGRFDEALTSVFSSPLFSTILSMNQDIDLRTRQTCFYLIEQYSEYFERHITLLGPTLRLLFAALSEQSTAASASRSILLLCSSCRHHLYPLIDEFLHEYSTRIMETRLDCVSNEKVLGAIASIAQAIPDPDRRHGVCTRILEFVQNDVTVAQEIGEASDPGPLHHCQSVRCSRIIADEHPATHTGLRALKCLVSVGKGYQSPSDTTVDVDHGCNQQDESSGALTGVHDKILRIVVQLQHTFPKSSEVTELICSVFRCGFSEVDPGPFAFRPSMVAQFLMSNSGEPRSKGLFVSSACSLVSSVRCNGSSDRTAIFSSLLLWVVGLLRQLPDPDCDPELTQNGIEFASRILARAPLVVLGLQPKEAAEFFLMFTINTLDGREPLPKGAAADFWTAFVSLKNDDHDVEPAMRRAMQTLGPHLAQSLARNFGGHALRSELDKLSEPLKKLVVRHPMAKEWLQSGLDHCSFPSNQITAEQKDIFIKKIISLRGSRATNQIIREFWLTSRGSNFAYAS</sequence>
<dbReference type="InterPro" id="IPR016024">
    <property type="entry name" value="ARM-type_fold"/>
</dbReference>
<keyword evidence="4" id="KW-0653">Protein transport</keyword>
<dbReference type="Gene3D" id="1.25.10.10">
    <property type="entry name" value="Leucine-rich Repeat Variant"/>
    <property type="match status" value="1"/>
</dbReference>
<keyword evidence="5" id="KW-0539">Nucleus</keyword>
<dbReference type="Proteomes" id="UP000253664">
    <property type="component" value="Unassembled WGS sequence"/>
</dbReference>
<evidence type="ECO:0000256" key="4">
    <source>
        <dbReference type="ARBA" id="ARBA00022927"/>
    </source>
</evidence>
<dbReference type="GO" id="GO:0005634">
    <property type="term" value="C:nucleus"/>
    <property type="evidence" value="ECO:0007669"/>
    <property type="project" value="UniProtKB-SubCell"/>
</dbReference>
<evidence type="ECO:0000256" key="1">
    <source>
        <dbReference type="ARBA" id="ARBA00004123"/>
    </source>
</evidence>
<evidence type="ECO:0000256" key="5">
    <source>
        <dbReference type="ARBA" id="ARBA00023242"/>
    </source>
</evidence>
<protein>
    <recommendedName>
        <fullName evidence="8">Importin N-terminal domain-containing protein</fullName>
    </recommendedName>
</protein>
<dbReference type="EMBL" id="LKCN02000011">
    <property type="protein sequence ID" value="RCI10987.1"/>
    <property type="molecule type" value="Genomic_DNA"/>
</dbReference>
<evidence type="ECO:0008006" key="8">
    <source>
        <dbReference type="Google" id="ProtNLM"/>
    </source>
</evidence>